<dbReference type="PANTHER" id="PTHR13693:SF3">
    <property type="entry name" value="LD36009P"/>
    <property type="match status" value="1"/>
</dbReference>
<evidence type="ECO:0000313" key="6">
    <source>
        <dbReference type="EMBL" id="MCG2590684.1"/>
    </source>
</evidence>
<evidence type="ECO:0000256" key="4">
    <source>
        <dbReference type="RuleBase" id="RU003693"/>
    </source>
</evidence>
<keyword evidence="2" id="KW-0808">Transferase</keyword>
<organism evidence="6 7">
    <name type="scientific">Rhodohalobacter sulfatireducens</name>
    <dbReference type="NCBI Taxonomy" id="2911366"/>
    <lineage>
        <taxon>Bacteria</taxon>
        <taxon>Pseudomonadati</taxon>
        <taxon>Balneolota</taxon>
        <taxon>Balneolia</taxon>
        <taxon>Balneolales</taxon>
        <taxon>Balneolaceae</taxon>
        <taxon>Rhodohalobacter</taxon>
    </lineage>
</organism>
<dbReference type="CDD" id="cd06454">
    <property type="entry name" value="KBL_like"/>
    <property type="match status" value="1"/>
</dbReference>
<evidence type="ECO:0000256" key="1">
    <source>
        <dbReference type="ARBA" id="ARBA00001933"/>
    </source>
</evidence>
<proteinExistence type="inferred from homology"/>
<dbReference type="EMBL" id="JAKLWS010000040">
    <property type="protein sequence ID" value="MCG2590684.1"/>
    <property type="molecule type" value="Genomic_DNA"/>
</dbReference>
<evidence type="ECO:0000256" key="2">
    <source>
        <dbReference type="ARBA" id="ARBA00022679"/>
    </source>
</evidence>
<dbReference type="Proteomes" id="UP001165366">
    <property type="component" value="Unassembled WGS sequence"/>
</dbReference>
<keyword evidence="3 4" id="KW-0663">Pyridoxal phosphate</keyword>
<dbReference type="PROSITE" id="PS00599">
    <property type="entry name" value="AA_TRANSFER_CLASS_2"/>
    <property type="match status" value="1"/>
</dbReference>
<evidence type="ECO:0000313" key="7">
    <source>
        <dbReference type="Proteomes" id="UP001165366"/>
    </source>
</evidence>
<dbReference type="InterPro" id="IPR050087">
    <property type="entry name" value="AON_synthase_class-II"/>
</dbReference>
<sequence length="415" mass="45645">MGDIKAETSYSSVFKKAYDFTMAEEIKESGLYPYFKPLQATDGTTVNIEGRDVIMAGSNNYLGLTNDPRTIEAAQKVIEVYGTGCTGSRYLNGTLDLHLELEEKLAEFMRKDSCVLFSTGYQTNEGSISTIADRNDVIFSDKDNHACIVVGTQVSNAKTVRYRHNDMDHLRTLLEREDPSVGKIIVTDGVFSMSGTLAKIPELVQLADEFDAGLYIDDAHAIGVVGEGGRGSASVFGLMDKVELISGTFSKSFASLGGFLVGDKAVIEYIRHKSPAHIFSASMPPANVATVLKSLEILQQEPWRLERLEEISNYMRKELKALGFNVWTSQTPIIPVVIGDMISCFEFWKDLFEAGVYVNAVVPPAVPSGQALVRTSYMATHTDEHLDKILEAFRKVGLKHGIIDENGQSLIDINS</sequence>
<dbReference type="GO" id="GO:0008483">
    <property type="term" value="F:transaminase activity"/>
    <property type="evidence" value="ECO:0007669"/>
    <property type="project" value="UniProtKB-KW"/>
</dbReference>
<dbReference type="SUPFAM" id="SSF53383">
    <property type="entry name" value="PLP-dependent transferases"/>
    <property type="match status" value="1"/>
</dbReference>
<keyword evidence="7" id="KW-1185">Reference proteome</keyword>
<comment type="caution">
    <text evidence="6">The sequence shown here is derived from an EMBL/GenBank/DDBJ whole genome shotgun (WGS) entry which is preliminary data.</text>
</comment>
<dbReference type="PANTHER" id="PTHR13693">
    <property type="entry name" value="CLASS II AMINOTRANSFERASE/8-AMINO-7-OXONONANOATE SYNTHASE"/>
    <property type="match status" value="1"/>
</dbReference>
<dbReference type="RefSeq" id="WP_237856132.1">
    <property type="nucleotide sequence ID" value="NZ_JAKLWS010000040.1"/>
</dbReference>
<accession>A0ABS9KIM2</accession>
<comment type="cofactor">
    <cofactor evidence="1 4">
        <name>pyridoxal 5'-phosphate</name>
        <dbReference type="ChEBI" id="CHEBI:597326"/>
    </cofactor>
</comment>
<name>A0ABS9KIM2_9BACT</name>
<dbReference type="InterPro" id="IPR015421">
    <property type="entry name" value="PyrdxlP-dep_Trfase_major"/>
</dbReference>
<dbReference type="Pfam" id="PF00155">
    <property type="entry name" value="Aminotran_1_2"/>
    <property type="match status" value="1"/>
</dbReference>
<dbReference type="InterPro" id="IPR015422">
    <property type="entry name" value="PyrdxlP-dep_Trfase_small"/>
</dbReference>
<evidence type="ECO:0000259" key="5">
    <source>
        <dbReference type="Pfam" id="PF00155"/>
    </source>
</evidence>
<dbReference type="InterPro" id="IPR001917">
    <property type="entry name" value="Aminotrans_II_pyridoxalP_BS"/>
</dbReference>
<dbReference type="InterPro" id="IPR015424">
    <property type="entry name" value="PyrdxlP-dep_Trfase"/>
</dbReference>
<dbReference type="Gene3D" id="3.90.1150.10">
    <property type="entry name" value="Aspartate Aminotransferase, domain 1"/>
    <property type="match status" value="1"/>
</dbReference>
<dbReference type="Gene3D" id="3.40.640.10">
    <property type="entry name" value="Type I PLP-dependent aspartate aminotransferase-like (Major domain)"/>
    <property type="match status" value="1"/>
</dbReference>
<dbReference type="InterPro" id="IPR004839">
    <property type="entry name" value="Aminotransferase_I/II_large"/>
</dbReference>
<reference evidence="6" key="1">
    <citation type="submission" date="2022-01" db="EMBL/GenBank/DDBJ databases">
        <authorList>
            <person name="Wang Y."/>
        </authorList>
    </citation>
    <scope>NUCLEOTIDE SEQUENCE</scope>
    <source>
        <strain evidence="6">WB101</strain>
    </source>
</reference>
<feature type="domain" description="Aminotransferase class I/classII large" evidence="5">
    <location>
        <begin position="52"/>
        <end position="393"/>
    </location>
</feature>
<protein>
    <submittedName>
        <fullName evidence="6">Aminotransferase class I/II-fold pyridoxal phosphate-dependent enzyme</fullName>
    </submittedName>
</protein>
<gene>
    <name evidence="6" type="ORF">L6773_19075</name>
</gene>
<comment type="similarity">
    <text evidence="4">Belongs to the class-II pyridoxal-phosphate-dependent aminotransferase family.</text>
</comment>
<keyword evidence="6" id="KW-0032">Aminotransferase</keyword>
<evidence type="ECO:0000256" key="3">
    <source>
        <dbReference type="ARBA" id="ARBA00022898"/>
    </source>
</evidence>
<reference evidence="6" key="2">
    <citation type="submission" date="2024-05" db="EMBL/GenBank/DDBJ databases">
        <title>Rhodohalobacter halophilus gen. nov., sp. nov., a moderately halophilic member of the family Balneolaceae.</title>
        <authorList>
            <person name="Xia J."/>
        </authorList>
    </citation>
    <scope>NUCLEOTIDE SEQUENCE</scope>
    <source>
        <strain evidence="6">WB101</strain>
    </source>
</reference>